<evidence type="ECO:0008006" key="4">
    <source>
        <dbReference type="Google" id="ProtNLM"/>
    </source>
</evidence>
<feature type="non-terminal residue" evidence="2">
    <location>
        <position position="240"/>
    </location>
</feature>
<evidence type="ECO:0000256" key="1">
    <source>
        <dbReference type="SAM" id="MobiDB-lite"/>
    </source>
</evidence>
<organism evidence="2 3">
    <name type="scientific">Allacma fusca</name>
    <dbReference type="NCBI Taxonomy" id="39272"/>
    <lineage>
        <taxon>Eukaryota</taxon>
        <taxon>Metazoa</taxon>
        <taxon>Ecdysozoa</taxon>
        <taxon>Arthropoda</taxon>
        <taxon>Hexapoda</taxon>
        <taxon>Collembola</taxon>
        <taxon>Symphypleona</taxon>
        <taxon>Sminthuridae</taxon>
        <taxon>Allacma</taxon>
    </lineage>
</organism>
<sequence length="240" mass="27284">DLRPSIEKTLIDLRPKLTKKQKEKATPLSDEEIEAVETLIQLLIPLKLATEEICANDVNLLSFEAIYLELVNELRKSRTEFGQSLETSDSDSDSDCESGSSFRKKMTLNKKQLKGSLLTLLERLFPDTKDYPNSDDDVASISDKRRQRQNDEDKNADLPYHERLKIAKERSRLKCSTDQIAQAPEIPKKSLKNILSVELKTFEESGAKAIRGYHLSMAYQYLCTIRPTSVQSERVFSIAG</sequence>
<comment type="caution">
    <text evidence="2">The sequence shown here is derived from an EMBL/GenBank/DDBJ whole genome shotgun (WGS) entry which is preliminary data.</text>
</comment>
<proteinExistence type="predicted"/>
<dbReference type="AlphaFoldDB" id="A0A8J2L464"/>
<accession>A0A8J2L464</accession>
<feature type="region of interest" description="Disordered" evidence="1">
    <location>
        <begin position="82"/>
        <end position="101"/>
    </location>
</feature>
<dbReference type="Proteomes" id="UP000708208">
    <property type="component" value="Unassembled WGS sequence"/>
</dbReference>
<dbReference type="OrthoDB" id="6777597at2759"/>
<protein>
    <recommendedName>
        <fullName evidence="4">HAT C-terminal dimerisation domain-containing protein</fullName>
    </recommendedName>
</protein>
<feature type="region of interest" description="Disordered" evidence="1">
    <location>
        <begin position="131"/>
        <end position="159"/>
    </location>
</feature>
<dbReference type="EMBL" id="CAJVCH010339895">
    <property type="protein sequence ID" value="CAG7815238.1"/>
    <property type="molecule type" value="Genomic_DNA"/>
</dbReference>
<gene>
    <name evidence="2" type="ORF">AFUS01_LOCUS25934</name>
</gene>
<evidence type="ECO:0000313" key="3">
    <source>
        <dbReference type="Proteomes" id="UP000708208"/>
    </source>
</evidence>
<reference evidence="2" key="1">
    <citation type="submission" date="2021-06" db="EMBL/GenBank/DDBJ databases">
        <authorList>
            <person name="Hodson N. C."/>
            <person name="Mongue J. A."/>
            <person name="Jaron S. K."/>
        </authorList>
    </citation>
    <scope>NUCLEOTIDE SEQUENCE</scope>
</reference>
<feature type="compositionally biased region" description="Basic and acidic residues" evidence="1">
    <location>
        <begin position="142"/>
        <end position="159"/>
    </location>
</feature>
<evidence type="ECO:0000313" key="2">
    <source>
        <dbReference type="EMBL" id="CAG7815238.1"/>
    </source>
</evidence>
<name>A0A8J2L464_9HEXA</name>
<keyword evidence="3" id="KW-1185">Reference proteome</keyword>
<feature type="non-terminal residue" evidence="2">
    <location>
        <position position="1"/>
    </location>
</feature>